<dbReference type="STRING" id="1748243.Tel_11095"/>
<evidence type="ECO:0000313" key="1">
    <source>
        <dbReference type="EMBL" id="ALP53633.1"/>
    </source>
</evidence>
<dbReference type="EMBL" id="CP013099">
    <property type="protein sequence ID" value="ALP53633.1"/>
    <property type="molecule type" value="Genomic_DNA"/>
</dbReference>
<name>A0A0S2TEQ9_9GAMM</name>
<gene>
    <name evidence="1" type="ORF">Tel_11095</name>
</gene>
<dbReference type="KEGG" id="tee:Tel_11095"/>
<evidence type="ECO:0000313" key="2">
    <source>
        <dbReference type="Proteomes" id="UP000055136"/>
    </source>
</evidence>
<protein>
    <submittedName>
        <fullName evidence="1">Uncharacterized protein</fullName>
    </submittedName>
</protein>
<accession>A0A0S2TEQ9</accession>
<dbReference type="Proteomes" id="UP000055136">
    <property type="component" value="Chromosome"/>
</dbReference>
<dbReference type="AlphaFoldDB" id="A0A0S2TEQ9"/>
<organism evidence="1 2">
    <name type="scientific">Candidatus Tenderia electrophaga</name>
    <dbReference type="NCBI Taxonomy" id="1748243"/>
    <lineage>
        <taxon>Bacteria</taxon>
        <taxon>Pseudomonadati</taxon>
        <taxon>Pseudomonadota</taxon>
        <taxon>Gammaproteobacteria</taxon>
        <taxon>Candidatus Tenderiales</taxon>
        <taxon>Candidatus Tenderiaceae</taxon>
        <taxon>Candidatus Tenderia</taxon>
    </lineage>
</organism>
<reference evidence="1" key="1">
    <citation type="submission" date="2015-10" db="EMBL/GenBank/DDBJ databases">
        <title>Description of Candidatus Tenderia electrophaga gen. nov, sp. nov., an Uncultivated Electroautotroph from a Biocathode Enrichment.</title>
        <authorList>
            <person name="Eddie B.J."/>
            <person name="Malanoski A.P."/>
            <person name="Wang Z."/>
            <person name="Hall R.J."/>
            <person name="Oh S.D."/>
            <person name="Heiner C."/>
            <person name="Lin B."/>
            <person name="Strycharz-Glaven S.M."/>
        </authorList>
    </citation>
    <scope>NUCLEOTIDE SEQUENCE [LARGE SCALE GENOMIC DNA]</scope>
    <source>
        <strain evidence="1">NRL1</strain>
    </source>
</reference>
<proteinExistence type="predicted"/>
<sequence>MSDKLCKRAISGNKQQEIIMKDVLGGLEEIASMLSYDPWPGDFEIIAVYSPEEEENVATQEQVVVKSQADERPTHTAQVICYQQQKERLLKSA</sequence>
<keyword evidence="2" id="KW-1185">Reference proteome</keyword>